<name>A0ACB8QQ86_9AGAM</name>
<accession>A0ACB8QQ86</accession>
<gene>
    <name evidence="1" type="ORF">K488DRAFT_84566</name>
</gene>
<evidence type="ECO:0000313" key="2">
    <source>
        <dbReference type="Proteomes" id="UP000814128"/>
    </source>
</evidence>
<sequence length="101" mass="11702">MSAPSARRISNPFKRIEFDPHALADACEDDVILGAHNAEDYRLDDDYRLSEDNRAWIVPAKPQDTQYERPMHIQLPRRRQAQGAVREERAQLLDAENAAWM</sequence>
<dbReference type="Proteomes" id="UP000814128">
    <property type="component" value="Unassembled WGS sequence"/>
</dbReference>
<reference evidence="1" key="1">
    <citation type="submission" date="2021-02" db="EMBL/GenBank/DDBJ databases">
        <authorList>
            <consortium name="DOE Joint Genome Institute"/>
            <person name="Ahrendt S."/>
            <person name="Looney B.P."/>
            <person name="Miyauchi S."/>
            <person name="Morin E."/>
            <person name="Drula E."/>
            <person name="Courty P.E."/>
            <person name="Chicoki N."/>
            <person name="Fauchery L."/>
            <person name="Kohler A."/>
            <person name="Kuo A."/>
            <person name="Labutti K."/>
            <person name="Pangilinan J."/>
            <person name="Lipzen A."/>
            <person name="Riley R."/>
            <person name="Andreopoulos W."/>
            <person name="He G."/>
            <person name="Johnson J."/>
            <person name="Barry K.W."/>
            <person name="Grigoriev I.V."/>
            <person name="Nagy L."/>
            <person name="Hibbett D."/>
            <person name="Henrissat B."/>
            <person name="Matheny P.B."/>
            <person name="Labbe J."/>
            <person name="Martin F."/>
        </authorList>
    </citation>
    <scope>NUCLEOTIDE SEQUENCE</scope>
    <source>
        <strain evidence="1">EC-137</strain>
    </source>
</reference>
<proteinExistence type="predicted"/>
<comment type="caution">
    <text evidence="1">The sequence shown here is derived from an EMBL/GenBank/DDBJ whole genome shotgun (WGS) entry which is preliminary data.</text>
</comment>
<protein>
    <submittedName>
        <fullName evidence="1">Uncharacterized protein</fullName>
    </submittedName>
</protein>
<keyword evidence="2" id="KW-1185">Reference proteome</keyword>
<organism evidence="1 2">
    <name type="scientific">Vararia minispora EC-137</name>
    <dbReference type="NCBI Taxonomy" id="1314806"/>
    <lineage>
        <taxon>Eukaryota</taxon>
        <taxon>Fungi</taxon>
        <taxon>Dikarya</taxon>
        <taxon>Basidiomycota</taxon>
        <taxon>Agaricomycotina</taxon>
        <taxon>Agaricomycetes</taxon>
        <taxon>Russulales</taxon>
        <taxon>Lachnocladiaceae</taxon>
        <taxon>Vararia</taxon>
    </lineage>
</organism>
<dbReference type="EMBL" id="MU273511">
    <property type="protein sequence ID" value="KAI0033827.1"/>
    <property type="molecule type" value="Genomic_DNA"/>
</dbReference>
<reference evidence="1" key="2">
    <citation type="journal article" date="2022" name="New Phytol.">
        <title>Evolutionary transition to the ectomycorrhizal habit in the genomes of a hyperdiverse lineage of mushroom-forming fungi.</title>
        <authorList>
            <person name="Looney B."/>
            <person name="Miyauchi S."/>
            <person name="Morin E."/>
            <person name="Drula E."/>
            <person name="Courty P.E."/>
            <person name="Kohler A."/>
            <person name="Kuo A."/>
            <person name="LaButti K."/>
            <person name="Pangilinan J."/>
            <person name="Lipzen A."/>
            <person name="Riley R."/>
            <person name="Andreopoulos W."/>
            <person name="He G."/>
            <person name="Johnson J."/>
            <person name="Nolan M."/>
            <person name="Tritt A."/>
            <person name="Barry K.W."/>
            <person name="Grigoriev I.V."/>
            <person name="Nagy L.G."/>
            <person name="Hibbett D."/>
            <person name="Henrissat B."/>
            <person name="Matheny P.B."/>
            <person name="Labbe J."/>
            <person name="Martin F.M."/>
        </authorList>
    </citation>
    <scope>NUCLEOTIDE SEQUENCE</scope>
    <source>
        <strain evidence="1">EC-137</strain>
    </source>
</reference>
<evidence type="ECO:0000313" key="1">
    <source>
        <dbReference type="EMBL" id="KAI0033827.1"/>
    </source>
</evidence>